<keyword evidence="1" id="KW-0732">Signal</keyword>
<evidence type="ECO:0008006" key="4">
    <source>
        <dbReference type="Google" id="ProtNLM"/>
    </source>
</evidence>
<evidence type="ECO:0000313" key="2">
    <source>
        <dbReference type="EMBL" id="SDY79613.1"/>
    </source>
</evidence>
<name>A0A1H3MSU6_9PROT</name>
<protein>
    <recommendedName>
        <fullName evidence="4">Lipocalin-like domain-containing protein</fullName>
    </recommendedName>
</protein>
<organism evidence="2 3">
    <name type="scientific">Nitrosomonas halophila</name>
    <dbReference type="NCBI Taxonomy" id="44576"/>
    <lineage>
        <taxon>Bacteria</taxon>
        <taxon>Pseudomonadati</taxon>
        <taxon>Pseudomonadota</taxon>
        <taxon>Betaproteobacteria</taxon>
        <taxon>Nitrosomonadales</taxon>
        <taxon>Nitrosomonadaceae</taxon>
        <taxon>Nitrosomonas</taxon>
    </lineage>
</organism>
<proteinExistence type="predicted"/>
<evidence type="ECO:0000256" key="1">
    <source>
        <dbReference type="SAM" id="SignalP"/>
    </source>
</evidence>
<dbReference type="EMBL" id="FNOY01000064">
    <property type="protein sequence ID" value="SDY79613.1"/>
    <property type="molecule type" value="Genomic_DNA"/>
</dbReference>
<evidence type="ECO:0000313" key="3">
    <source>
        <dbReference type="Proteomes" id="UP000198640"/>
    </source>
</evidence>
<dbReference type="RefSeq" id="WP_090415471.1">
    <property type="nucleotide sequence ID" value="NZ_FNOY01000064.1"/>
</dbReference>
<feature type="chain" id="PRO_5011702267" description="Lipocalin-like domain-containing protein" evidence="1">
    <location>
        <begin position="24"/>
        <end position="150"/>
    </location>
</feature>
<keyword evidence="3" id="KW-1185">Reference proteome</keyword>
<feature type="signal peptide" evidence="1">
    <location>
        <begin position="1"/>
        <end position="23"/>
    </location>
</feature>
<dbReference type="AlphaFoldDB" id="A0A1H3MSU6"/>
<accession>A0A1H3MSU6</accession>
<dbReference type="STRING" id="44576.SAMN05421881_10647"/>
<sequence length="150" mass="17424">MQNKYMRKIILILLMTLSSVVFADSSDDLKFIDGIWQFAGYTPFDPFEPEENSEKFYSLHYDGNTLVLVDFESMKFTDNTFAATYLGGQEKTREFILEPLRYIPHPQFPSMNLRHKLHVIFTSDTEAVINPIFESPIADGISIKIRKIFK</sequence>
<gene>
    <name evidence="2" type="ORF">SAMN05421881_10647</name>
</gene>
<reference evidence="2 3" key="1">
    <citation type="submission" date="2016-10" db="EMBL/GenBank/DDBJ databases">
        <authorList>
            <person name="de Groot N.N."/>
        </authorList>
    </citation>
    <scope>NUCLEOTIDE SEQUENCE [LARGE SCALE GENOMIC DNA]</scope>
    <source>
        <strain evidence="2 3">Nm1</strain>
    </source>
</reference>
<dbReference type="OrthoDB" id="8547715at2"/>
<dbReference type="Proteomes" id="UP000198640">
    <property type="component" value="Unassembled WGS sequence"/>
</dbReference>